<dbReference type="PANTHER" id="PTHR43101:SF1">
    <property type="entry name" value="BETA-FRUCTOSIDASE"/>
    <property type="match status" value="1"/>
</dbReference>
<evidence type="ECO:0000313" key="5">
    <source>
        <dbReference type="EMBL" id="NWH97603.1"/>
    </source>
</evidence>
<dbReference type="InterPro" id="IPR013148">
    <property type="entry name" value="Glyco_hydro_32_N"/>
</dbReference>
<keyword evidence="6" id="KW-1185">Reference proteome</keyword>
<evidence type="ECO:0000256" key="1">
    <source>
        <dbReference type="ARBA" id="ARBA00009902"/>
    </source>
</evidence>
<keyword evidence="3" id="KW-0326">Glycosidase</keyword>
<evidence type="ECO:0000313" key="6">
    <source>
        <dbReference type="Proteomes" id="UP000629438"/>
    </source>
</evidence>
<dbReference type="OrthoDB" id="202537at2759"/>
<dbReference type="PANTHER" id="PTHR43101">
    <property type="entry name" value="BETA-FRUCTOSIDASE"/>
    <property type="match status" value="1"/>
</dbReference>
<proteinExistence type="inferred from homology"/>
<organism evidence="5 6">
    <name type="scientific">Tichodroma muraria</name>
    <dbReference type="NCBI Taxonomy" id="237442"/>
    <lineage>
        <taxon>Eukaryota</taxon>
        <taxon>Metazoa</taxon>
        <taxon>Chordata</taxon>
        <taxon>Craniata</taxon>
        <taxon>Vertebrata</taxon>
        <taxon>Euteleostomi</taxon>
        <taxon>Archelosauria</taxon>
        <taxon>Archosauria</taxon>
        <taxon>Dinosauria</taxon>
        <taxon>Saurischia</taxon>
        <taxon>Theropoda</taxon>
        <taxon>Coelurosauria</taxon>
        <taxon>Aves</taxon>
        <taxon>Neognathae</taxon>
        <taxon>Neoaves</taxon>
        <taxon>Telluraves</taxon>
        <taxon>Australaves</taxon>
        <taxon>Passeriformes</taxon>
        <taxon>Sittidae</taxon>
        <taxon>Tichodroma</taxon>
    </lineage>
</organism>
<dbReference type="InterPro" id="IPR051214">
    <property type="entry name" value="GH32_Enzymes"/>
</dbReference>
<comment type="caution">
    <text evidence="5">The sequence shown here is derived from an EMBL/GenBank/DDBJ whole genome shotgun (WGS) entry which is preliminary data.</text>
</comment>
<gene>
    <name evidence="5" type="primary">Ivr1</name>
    <name evidence="5" type="ORF">TICMUR_R12257</name>
</gene>
<sequence>MNDPNGFIWFAERYHLFYQWNPLGCDHRYKCWGHWSSADLVHWQHEPMALMPDEEYDRNGCYSGSAVDNNGVL</sequence>
<evidence type="ECO:0000256" key="2">
    <source>
        <dbReference type="ARBA" id="ARBA00022801"/>
    </source>
</evidence>
<dbReference type="EMBL" id="WAAG01008380">
    <property type="protein sequence ID" value="NWH97603.1"/>
    <property type="molecule type" value="Genomic_DNA"/>
</dbReference>
<protein>
    <submittedName>
        <fullName evidence="5">INV1 fructofuranosidase</fullName>
    </submittedName>
</protein>
<dbReference type="Pfam" id="PF00251">
    <property type="entry name" value="Glyco_hydro_32N"/>
    <property type="match status" value="1"/>
</dbReference>
<reference evidence="5" key="1">
    <citation type="submission" date="2019-09" db="EMBL/GenBank/DDBJ databases">
        <title>Bird 10,000 Genomes (B10K) Project - Family phase.</title>
        <authorList>
            <person name="Zhang G."/>
        </authorList>
    </citation>
    <scope>NUCLEOTIDE SEQUENCE</scope>
    <source>
        <strain evidence="5">B10K-DU-012-47</strain>
    </source>
</reference>
<dbReference type="InterPro" id="IPR023296">
    <property type="entry name" value="Glyco_hydro_beta-prop_sf"/>
</dbReference>
<evidence type="ECO:0000256" key="3">
    <source>
        <dbReference type="ARBA" id="ARBA00023295"/>
    </source>
</evidence>
<dbReference type="GO" id="GO:0016798">
    <property type="term" value="F:hydrolase activity, acting on glycosyl bonds"/>
    <property type="evidence" value="ECO:0007669"/>
    <property type="project" value="UniProtKB-KW"/>
</dbReference>
<evidence type="ECO:0000259" key="4">
    <source>
        <dbReference type="Pfam" id="PF00251"/>
    </source>
</evidence>
<dbReference type="AlphaFoldDB" id="A0A850YYT8"/>
<comment type="similarity">
    <text evidence="1">Belongs to the glycosyl hydrolase 32 family.</text>
</comment>
<dbReference type="SUPFAM" id="SSF75005">
    <property type="entry name" value="Arabinanase/levansucrase/invertase"/>
    <property type="match status" value="1"/>
</dbReference>
<keyword evidence="2" id="KW-0378">Hydrolase</keyword>
<dbReference type="Gene3D" id="2.115.10.20">
    <property type="entry name" value="Glycosyl hydrolase domain, family 43"/>
    <property type="match status" value="1"/>
</dbReference>
<name>A0A850YYT8_9PASS</name>
<feature type="non-terminal residue" evidence="5">
    <location>
        <position position="73"/>
    </location>
</feature>
<feature type="domain" description="Glycosyl hydrolase family 32 N-terminal" evidence="4">
    <location>
        <begin position="1"/>
        <end position="71"/>
    </location>
</feature>
<feature type="non-terminal residue" evidence="5">
    <location>
        <position position="1"/>
    </location>
</feature>
<accession>A0A850YYT8</accession>
<dbReference type="Proteomes" id="UP000629438">
    <property type="component" value="Unassembled WGS sequence"/>
</dbReference>